<dbReference type="RefSeq" id="WP_136559419.1">
    <property type="nucleotide sequence ID" value="NZ_STGT01000004.1"/>
</dbReference>
<proteinExistence type="predicted"/>
<evidence type="ECO:0000313" key="2">
    <source>
        <dbReference type="EMBL" id="THV12629.1"/>
    </source>
</evidence>
<organism evidence="2 3">
    <name type="scientific">Rhizobium rhizophilum</name>
    <dbReference type="NCBI Taxonomy" id="1850373"/>
    <lineage>
        <taxon>Bacteria</taxon>
        <taxon>Pseudomonadati</taxon>
        <taxon>Pseudomonadota</taxon>
        <taxon>Alphaproteobacteria</taxon>
        <taxon>Hyphomicrobiales</taxon>
        <taxon>Rhizobiaceae</taxon>
        <taxon>Rhizobium/Agrobacterium group</taxon>
        <taxon>Rhizobium</taxon>
    </lineage>
</organism>
<keyword evidence="3" id="KW-1185">Reference proteome</keyword>
<reference evidence="2 3" key="1">
    <citation type="submission" date="2019-04" db="EMBL/GenBank/DDBJ databases">
        <title>Genome sequence of strain 7209-2.</title>
        <authorList>
            <person name="Gao J."/>
            <person name="Sun J."/>
        </authorList>
    </citation>
    <scope>NUCLEOTIDE SEQUENCE [LARGE SCALE GENOMIC DNA]</scope>
    <source>
        <strain evidence="2 3">7209-2</strain>
    </source>
</reference>
<evidence type="ECO:0000313" key="3">
    <source>
        <dbReference type="Proteomes" id="UP000309667"/>
    </source>
</evidence>
<feature type="chain" id="PRO_5045306069" description="DUF5666 domain-containing protein" evidence="1">
    <location>
        <begin position="27"/>
        <end position="227"/>
    </location>
</feature>
<protein>
    <recommendedName>
        <fullName evidence="4">DUF5666 domain-containing protein</fullName>
    </recommendedName>
</protein>
<gene>
    <name evidence="2" type="ORF">E9677_18020</name>
</gene>
<accession>A0ABY2QRI1</accession>
<keyword evidence="1" id="KW-0732">Signal</keyword>
<dbReference type="Proteomes" id="UP000309667">
    <property type="component" value="Unassembled WGS sequence"/>
</dbReference>
<comment type="caution">
    <text evidence="2">The sequence shown here is derived from an EMBL/GenBank/DDBJ whole genome shotgun (WGS) entry which is preliminary data.</text>
</comment>
<name>A0ABY2QRI1_9HYPH</name>
<sequence>MIKSVSCWVALAAALLLTSAPNATLAQVAQSEQPSEALLTISGQVVDAYEDYYVIRSDGGRVNIRFNGWPESLPGKRPVLGIGDNIRAVGSVGPNALNADGTMDVVAVYVEDRNAYFALSGSAVSSSEIGALTFPPHLGFGPIDGRVSLTGVIVEIDKGVLVVGAGGVRMTVETSSLNYNPFDTIGSQRLKLGDSVTVGGVLKPNAADEPSIKADSITSIFIVSAAI</sequence>
<feature type="signal peptide" evidence="1">
    <location>
        <begin position="1"/>
        <end position="26"/>
    </location>
</feature>
<dbReference type="EMBL" id="STGT01000004">
    <property type="protein sequence ID" value="THV12629.1"/>
    <property type="molecule type" value="Genomic_DNA"/>
</dbReference>
<evidence type="ECO:0008006" key="4">
    <source>
        <dbReference type="Google" id="ProtNLM"/>
    </source>
</evidence>
<evidence type="ECO:0000256" key="1">
    <source>
        <dbReference type="SAM" id="SignalP"/>
    </source>
</evidence>